<dbReference type="Proteomes" id="UP000481421">
    <property type="component" value="Unassembled WGS sequence"/>
</dbReference>
<protein>
    <submittedName>
        <fullName evidence="1">Uncharacterized protein</fullName>
    </submittedName>
</protein>
<dbReference type="EMBL" id="JAAIKE010000001">
    <property type="protein sequence ID" value="NEX45452.1"/>
    <property type="molecule type" value="Genomic_DNA"/>
</dbReference>
<dbReference type="RefSeq" id="WP_164609444.1">
    <property type="nucleotide sequence ID" value="NZ_JAAIKE010000001.1"/>
</dbReference>
<sequence>MPELPLWSFPAAQEITEVLEWRTDVLTSRAGEQRIGLRPRPREIVTFRHRLDALGMARAAELARAGFAGDWHVPLWHMALQPNADLAQGATEILLDTGLSDFRSGELVAITVDGREAAAVSIASVLADRLILAEPLGLQLPSPAVAAPRITVAPIRAGVLTSAIEVTRRRQGDGTVTASFLLRDAPDLVAPVLPTYLGRPVQTDPSLVRRPLSASLRRAVEYVDTGFGPVVVEPLGDVFERSETITLKAQGPFARHSLRRWLWSLRGRQASFWLPTWGRELQLRAAMTSGSTLMRVAPVASLQAYVGRAILLEMPTALRFRTITAAIAEGADHRLTLSSNLGEPVSLTTRVHFLTAMRADADRVEIQHGAVASEVTLPVVEVPA</sequence>
<organism evidence="1 2">
    <name type="scientific">Pseudotabrizicola algicola</name>
    <dbReference type="NCBI Taxonomy" id="2709381"/>
    <lineage>
        <taxon>Bacteria</taxon>
        <taxon>Pseudomonadati</taxon>
        <taxon>Pseudomonadota</taxon>
        <taxon>Alphaproteobacteria</taxon>
        <taxon>Rhodobacterales</taxon>
        <taxon>Paracoccaceae</taxon>
        <taxon>Pseudotabrizicola</taxon>
    </lineage>
</organism>
<proteinExistence type="predicted"/>
<evidence type="ECO:0000313" key="2">
    <source>
        <dbReference type="Proteomes" id="UP000481421"/>
    </source>
</evidence>
<reference evidence="1 2" key="1">
    <citation type="submission" date="2020-02" db="EMBL/GenBank/DDBJ databases">
        <title>Rhodobacter algicola sp. nov., isolated from microalga culture.</title>
        <authorList>
            <person name="Park C.-Y."/>
        </authorList>
    </citation>
    <scope>NUCLEOTIDE SEQUENCE [LARGE SCALE GENOMIC DNA]</scope>
    <source>
        <strain evidence="1 2">ETT8</strain>
    </source>
</reference>
<gene>
    <name evidence="1" type="ORF">G3572_04495</name>
</gene>
<dbReference type="AlphaFoldDB" id="A0A6B3RQT7"/>
<evidence type="ECO:0000313" key="1">
    <source>
        <dbReference type="EMBL" id="NEX45452.1"/>
    </source>
</evidence>
<name>A0A6B3RQT7_9RHOB</name>
<accession>A0A6B3RQT7</accession>
<comment type="caution">
    <text evidence="1">The sequence shown here is derived from an EMBL/GenBank/DDBJ whole genome shotgun (WGS) entry which is preliminary data.</text>
</comment>
<keyword evidence="2" id="KW-1185">Reference proteome</keyword>